<keyword evidence="5 7" id="KW-0539">Nucleus</keyword>
<evidence type="ECO:0000256" key="3">
    <source>
        <dbReference type="ARBA" id="ARBA00023125"/>
    </source>
</evidence>
<dbReference type="Proteomes" id="UP000748531">
    <property type="component" value="Unassembled WGS sequence"/>
</dbReference>
<evidence type="ECO:0000256" key="2">
    <source>
        <dbReference type="ARBA" id="ARBA00022473"/>
    </source>
</evidence>
<evidence type="ECO:0000313" key="10">
    <source>
        <dbReference type="EMBL" id="KAF5404890.1"/>
    </source>
</evidence>
<organism evidence="10 11">
    <name type="scientific">Paragonimus heterotremus</name>
    <dbReference type="NCBI Taxonomy" id="100268"/>
    <lineage>
        <taxon>Eukaryota</taxon>
        <taxon>Metazoa</taxon>
        <taxon>Spiralia</taxon>
        <taxon>Lophotrochozoa</taxon>
        <taxon>Platyhelminthes</taxon>
        <taxon>Trematoda</taxon>
        <taxon>Digenea</taxon>
        <taxon>Plagiorchiida</taxon>
        <taxon>Troglotremata</taxon>
        <taxon>Troglotrematidae</taxon>
        <taxon>Paragonimus</taxon>
    </lineage>
</organism>
<dbReference type="PROSITE" id="PS00027">
    <property type="entry name" value="HOMEOBOX_1"/>
    <property type="match status" value="1"/>
</dbReference>
<dbReference type="InterPro" id="IPR017970">
    <property type="entry name" value="Homeobox_CS"/>
</dbReference>
<keyword evidence="4 7" id="KW-0371">Homeobox</keyword>
<dbReference type="EMBL" id="LUCH01000540">
    <property type="protein sequence ID" value="KAF5404890.1"/>
    <property type="molecule type" value="Genomic_DNA"/>
</dbReference>
<dbReference type="SMART" id="SM00389">
    <property type="entry name" value="HOX"/>
    <property type="match status" value="1"/>
</dbReference>
<accession>A0A8J4WUH0</accession>
<comment type="caution">
    <text evidence="10">The sequence shown here is derived from an EMBL/GenBank/DDBJ whole genome shotgun (WGS) entry which is preliminary data.</text>
</comment>
<name>A0A8J4WUH0_9TREM</name>
<dbReference type="PANTHER" id="PTHR46294:SF4">
    <property type="entry name" value="SEGMENTATION PROTEIN EVEN-SKIPPED"/>
    <property type="match status" value="1"/>
</dbReference>
<dbReference type="GO" id="GO:0000981">
    <property type="term" value="F:DNA-binding transcription factor activity, RNA polymerase II-specific"/>
    <property type="evidence" value="ECO:0007669"/>
    <property type="project" value="InterPro"/>
</dbReference>
<dbReference type="InterPro" id="IPR052002">
    <property type="entry name" value="Even-skipped_HD"/>
</dbReference>
<evidence type="ECO:0000256" key="5">
    <source>
        <dbReference type="ARBA" id="ARBA00023242"/>
    </source>
</evidence>
<dbReference type="SUPFAM" id="SSF46689">
    <property type="entry name" value="Homeodomain-like"/>
    <property type="match status" value="1"/>
</dbReference>
<sequence length="418" mass="47468">MSGRTDFIRTNLTENTNSMDQTGHHLSDASFPICFTHASRSLTQESRVDADRVHQVLEAVGRSDGSSEETNCEVTKDHVDYETSEAQINGTDCQIINSEPQHDEETMDVTKRYRTSYSQQQIKVLEKIYVTERYISRPQRSKLATELNLPENTIKVWFQNRRMKEKRQSMMLPTIAGKDPYLRETLLRVTQLYYATRYGATHTDCMSTGLSLDPMQAVSYWPEYKMFPNSMTDQTSVGMNLSKKQTVSRVRTSTNRIRKPNLEKLEMLHDFDQKNCGESEPGGTTSAIVNDLLLSSTKESRLFDVSPSKRCGNETGSVYCHAAAEEVQDLTKRTCYHSPQFDYYHGSNIRINVNNQQKPYSPPSQNGLAVGSRMSVDKSRFSSFGDTLGFTPGVDFPVIDFTKHSTTNQHNISNDTMT</sequence>
<dbReference type="AlphaFoldDB" id="A0A8J4WUH0"/>
<comment type="similarity">
    <text evidence="6">Belongs to the even-skipped homeobox family.</text>
</comment>
<dbReference type="Gene3D" id="1.10.10.60">
    <property type="entry name" value="Homeodomain-like"/>
    <property type="match status" value="1"/>
</dbReference>
<dbReference type="PANTHER" id="PTHR46294">
    <property type="entry name" value="SEGMENTATION PROTEIN EVEN-SKIPPED"/>
    <property type="match status" value="1"/>
</dbReference>
<dbReference type="GO" id="GO:0005634">
    <property type="term" value="C:nucleus"/>
    <property type="evidence" value="ECO:0007669"/>
    <property type="project" value="UniProtKB-SubCell"/>
</dbReference>
<dbReference type="PRINTS" id="PR00024">
    <property type="entry name" value="HOMEOBOX"/>
</dbReference>
<protein>
    <recommendedName>
        <fullName evidence="9">Homeobox domain-containing protein</fullName>
    </recommendedName>
</protein>
<gene>
    <name evidence="10" type="ORF">PHET_01652</name>
</gene>
<evidence type="ECO:0000256" key="7">
    <source>
        <dbReference type="PROSITE-ProRule" id="PRU00108"/>
    </source>
</evidence>
<dbReference type="CDD" id="cd00086">
    <property type="entry name" value="homeodomain"/>
    <property type="match status" value="1"/>
</dbReference>
<evidence type="ECO:0000256" key="6">
    <source>
        <dbReference type="ARBA" id="ARBA00038449"/>
    </source>
</evidence>
<dbReference type="Pfam" id="PF00046">
    <property type="entry name" value="Homeodomain"/>
    <property type="match status" value="1"/>
</dbReference>
<evidence type="ECO:0000256" key="8">
    <source>
        <dbReference type="RuleBase" id="RU000682"/>
    </source>
</evidence>
<keyword evidence="11" id="KW-1185">Reference proteome</keyword>
<dbReference type="InterPro" id="IPR009057">
    <property type="entry name" value="Homeodomain-like_sf"/>
</dbReference>
<dbReference type="InterPro" id="IPR020479">
    <property type="entry name" value="HD_metazoa"/>
</dbReference>
<feature type="domain" description="Homeobox" evidence="9">
    <location>
        <begin position="108"/>
        <end position="168"/>
    </location>
</feature>
<evidence type="ECO:0000256" key="4">
    <source>
        <dbReference type="ARBA" id="ARBA00023155"/>
    </source>
</evidence>
<reference evidence="10" key="1">
    <citation type="submission" date="2019-05" db="EMBL/GenBank/DDBJ databases">
        <title>Annotation for the trematode Paragonimus heterotremus.</title>
        <authorList>
            <person name="Choi Y.-J."/>
        </authorList>
    </citation>
    <scope>NUCLEOTIDE SEQUENCE</scope>
    <source>
        <strain evidence="10">LC</strain>
    </source>
</reference>
<proteinExistence type="inferred from homology"/>
<dbReference type="PROSITE" id="PS50071">
    <property type="entry name" value="HOMEOBOX_2"/>
    <property type="match status" value="1"/>
</dbReference>
<evidence type="ECO:0000256" key="1">
    <source>
        <dbReference type="ARBA" id="ARBA00004123"/>
    </source>
</evidence>
<evidence type="ECO:0000313" key="11">
    <source>
        <dbReference type="Proteomes" id="UP000748531"/>
    </source>
</evidence>
<keyword evidence="3 7" id="KW-0238">DNA-binding</keyword>
<feature type="DNA-binding region" description="Homeobox" evidence="7">
    <location>
        <begin position="110"/>
        <end position="169"/>
    </location>
</feature>
<comment type="subcellular location">
    <subcellularLocation>
        <location evidence="1 7 8">Nucleus</location>
    </subcellularLocation>
</comment>
<dbReference type="InterPro" id="IPR001356">
    <property type="entry name" value="HD"/>
</dbReference>
<dbReference type="OrthoDB" id="6159439at2759"/>
<keyword evidence="2" id="KW-0217">Developmental protein</keyword>
<dbReference type="GO" id="GO:0000978">
    <property type="term" value="F:RNA polymerase II cis-regulatory region sequence-specific DNA binding"/>
    <property type="evidence" value="ECO:0007669"/>
    <property type="project" value="TreeGrafter"/>
</dbReference>
<evidence type="ECO:0000259" key="9">
    <source>
        <dbReference type="PROSITE" id="PS50071"/>
    </source>
</evidence>